<keyword evidence="9" id="KW-0156">Chromatin regulator</keyword>
<feature type="compositionally biased region" description="Basic and acidic residues" evidence="16">
    <location>
        <begin position="58"/>
        <end position="70"/>
    </location>
</feature>
<reference evidence="17" key="2">
    <citation type="submission" date="2025-09" db="UniProtKB">
        <authorList>
            <consortium name="Ensembl"/>
        </authorList>
    </citation>
    <scope>IDENTIFICATION</scope>
</reference>
<dbReference type="InterPro" id="IPR042036">
    <property type="entry name" value="RRP8_N"/>
</dbReference>
<accession>A0A3Q3WRC7</accession>
<evidence type="ECO:0000256" key="13">
    <source>
        <dbReference type="ARBA" id="ARBA00057870"/>
    </source>
</evidence>
<dbReference type="GO" id="GO:0000183">
    <property type="term" value="P:rDNA heterochromatin formation"/>
    <property type="evidence" value="ECO:0007669"/>
    <property type="project" value="TreeGrafter"/>
</dbReference>
<keyword evidence="18" id="KW-1185">Reference proteome</keyword>
<dbReference type="InterPro" id="IPR007823">
    <property type="entry name" value="RRP8"/>
</dbReference>
<dbReference type="AlphaFoldDB" id="A0A3Q3WRC7"/>
<feature type="compositionally biased region" description="Basic and acidic residues" evidence="16">
    <location>
        <begin position="187"/>
        <end position="212"/>
    </location>
</feature>
<keyword evidence="5 15" id="KW-0698">rRNA processing</keyword>
<dbReference type="OMA" id="DPQAFWV"/>
<dbReference type="STRING" id="94237.ENSMMOP00000020638"/>
<evidence type="ECO:0000256" key="5">
    <source>
        <dbReference type="ARBA" id="ARBA00022552"/>
    </source>
</evidence>
<comment type="function">
    <text evidence="13">Essential component of the eNoSC (energy-dependent nucleolar silencing) complex, a complex that mediates silencing of rDNA in response to intracellular energy status and acts by recruiting histone-modifying enzymes. The eNoSC complex is able to sense the energy status of cell: upon glucose starvation, elevation of NAD(+)/NADP(+) ratio activates SIRT1, leading to histone H3 deacetylation followed by dimethylation of H3 at 'Lys-9' (H3K9me2) by SUV39H1 and the formation of silent chromatin in the rDNA locus. In the complex, RRP8 binds to H3K9me2 and probably acts as a methyltransferase. Its substrates are however unknown.</text>
</comment>
<dbReference type="GO" id="GO:0006364">
    <property type="term" value="P:rRNA processing"/>
    <property type="evidence" value="ECO:0007669"/>
    <property type="project" value="UniProtKB-UniRule"/>
</dbReference>
<keyword evidence="4" id="KW-0678">Repressor</keyword>
<dbReference type="SUPFAM" id="SSF53335">
    <property type="entry name" value="S-adenosyl-L-methionine-dependent methyltransferases"/>
    <property type="match status" value="1"/>
</dbReference>
<evidence type="ECO:0000256" key="12">
    <source>
        <dbReference type="ARBA" id="ARBA00023242"/>
    </source>
</evidence>
<dbReference type="PANTHER" id="PTHR12787">
    <property type="entry name" value="RIBOSOMAL RNA-PROCESSING PROTEIN 8"/>
    <property type="match status" value="1"/>
</dbReference>
<proteinExistence type="inferred from homology"/>
<feature type="region of interest" description="Disordered" evidence="16">
    <location>
        <begin position="16"/>
        <end position="249"/>
    </location>
</feature>
<dbReference type="Pfam" id="PF05148">
    <property type="entry name" value="Methyltransf_8"/>
    <property type="match status" value="1"/>
</dbReference>
<dbReference type="GO" id="GO:0005730">
    <property type="term" value="C:nucleolus"/>
    <property type="evidence" value="ECO:0007669"/>
    <property type="project" value="UniProtKB-SubCell"/>
</dbReference>
<organism evidence="17 18">
    <name type="scientific">Mola mola</name>
    <name type="common">Ocean sunfish</name>
    <name type="synonym">Tetraodon mola</name>
    <dbReference type="NCBI Taxonomy" id="94237"/>
    <lineage>
        <taxon>Eukaryota</taxon>
        <taxon>Metazoa</taxon>
        <taxon>Chordata</taxon>
        <taxon>Craniata</taxon>
        <taxon>Vertebrata</taxon>
        <taxon>Euteleostomi</taxon>
        <taxon>Actinopterygii</taxon>
        <taxon>Neopterygii</taxon>
        <taxon>Teleostei</taxon>
        <taxon>Neoteleostei</taxon>
        <taxon>Acanthomorphata</taxon>
        <taxon>Eupercaria</taxon>
        <taxon>Tetraodontiformes</taxon>
        <taxon>Molidae</taxon>
        <taxon>Mola</taxon>
    </lineage>
</organism>
<evidence type="ECO:0000256" key="8">
    <source>
        <dbReference type="ARBA" id="ARBA00022691"/>
    </source>
</evidence>
<protein>
    <recommendedName>
        <fullName evidence="3 15">Ribosomal RNA-processing protein 8</fullName>
        <ecNumber evidence="15">2.1.1.-</ecNumber>
    </recommendedName>
</protein>
<dbReference type="PANTHER" id="PTHR12787:SF0">
    <property type="entry name" value="RIBOSOMAL RNA-PROCESSING PROTEIN 8"/>
    <property type="match status" value="1"/>
</dbReference>
<dbReference type="Ensembl" id="ENSMMOT00000020982.1">
    <property type="protein sequence ID" value="ENSMMOP00000020638.1"/>
    <property type="gene ID" value="ENSMMOG00000015709.1"/>
</dbReference>
<evidence type="ECO:0000256" key="6">
    <source>
        <dbReference type="ARBA" id="ARBA00022603"/>
    </source>
</evidence>
<feature type="compositionally biased region" description="Basic residues" evidence="16">
    <location>
        <begin position="130"/>
        <end position="146"/>
    </location>
</feature>
<dbReference type="GO" id="GO:0032259">
    <property type="term" value="P:methylation"/>
    <property type="evidence" value="ECO:0007669"/>
    <property type="project" value="UniProtKB-KW"/>
</dbReference>
<keyword evidence="7 15" id="KW-0808">Transferase</keyword>
<evidence type="ECO:0000313" key="17">
    <source>
        <dbReference type="Ensembl" id="ENSMMOP00000020638.1"/>
    </source>
</evidence>
<evidence type="ECO:0000256" key="2">
    <source>
        <dbReference type="ARBA" id="ARBA00006301"/>
    </source>
</evidence>
<comment type="subunit">
    <text evidence="14">Component of the eNoSC complex, composed of SIRT1, SUV39H1 and RRP8.</text>
</comment>
<dbReference type="FunFam" id="3.40.50.150:FF:000068">
    <property type="entry name" value="Ribosomal RNA-processing protein 8"/>
    <property type="match status" value="1"/>
</dbReference>
<dbReference type="GO" id="GO:0042149">
    <property type="term" value="P:cellular response to glucose starvation"/>
    <property type="evidence" value="ECO:0007669"/>
    <property type="project" value="TreeGrafter"/>
</dbReference>
<evidence type="ECO:0000256" key="1">
    <source>
        <dbReference type="ARBA" id="ARBA00004604"/>
    </source>
</evidence>
<comment type="similarity">
    <text evidence="2 15">Belongs to the methyltransferase superfamily. RRP8 family.</text>
</comment>
<dbReference type="InterPro" id="IPR029063">
    <property type="entry name" value="SAM-dependent_MTases_sf"/>
</dbReference>
<dbReference type="GO" id="GO:0008168">
    <property type="term" value="F:methyltransferase activity"/>
    <property type="evidence" value="ECO:0007669"/>
    <property type="project" value="UniProtKB-KW"/>
</dbReference>
<evidence type="ECO:0000256" key="14">
    <source>
        <dbReference type="ARBA" id="ARBA00062710"/>
    </source>
</evidence>
<keyword evidence="12 15" id="KW-0539">Nucleus</keyword>
<evidence type="ECO:0000256" key="11">
    <source>
        <dbReference type="ARBA" id="ARBA00023163"/>
    </source>
</evidence>
<dbReference type="Proteomes" id="UP000261620">
    <property type="component" value="Unplaced"/>
</dbReference>
<feature type="compositionally biased region" description="Basic residues" evidence="16">
    <location>
        <begin position="45"/>
        <end position="57"/>
    </location>
</feature>
<dbReference type="FunFam" id="1.10.10.2150:FF:000001">
    <property type="entry name" value="Ribosomal RNA-processing protein 8"/>
    <property type="match status" value="1"/>
</dbReference>
<evidence type="ECO:0000256" key="3">
    <source>
        <dbReference type="ARBA" id="ARBA00020203"/>
    </source>
</evidence>
<evidence type="ECO:0000256" key="16">
    <source>
        <dbReference type="SAM" id="MobiDB-lite"/>
    </source>
</evidence>
<dbReference type="GO" id="GO:0033553">
    <property type="term" value="C:rDNA heterochromatin"/>
    <property type="evidence" value="ECO:0007669"/>
    <property type="project" value="TreeGrafter"/>
</dbReference>
<evidence type="ECO:0000256" key="15">
    <source>
        <dbReference type="RuleBase" id="RU365074"/>
    </source>
</evidence>
<evidence type="ECO:0000256" key="4">
    <source>
        <dbReference type="ARBA" id="ARBA00022491"/>
    </source>
</evidence>
<keyword evidence="8 15" id="KW-0949">S-adenosyl-L-methionine</keyword>
<dbReference type="GO" id="GO:0046015">
    <property type="term" value="P:regulation of transcription by glucose"/>
    <property type="evidence" value="ECO:0007669"/>
    <property type="project" value="TreeGrafter"/>
</dbReference>
<sequence length="503" mass="57435">LKTVGKKSLLRTLQALGSVPDWRSDDCQQEGDSETEVAPSAAPQHGKKKKKRRKRQKPKDTTEEQQKNGHLEQTVEQEDVVAKKRKKDNKFAPNGKIPSGSKTKEKETTKTAKVNVNKLETTEQLSRQQWKNKMKNKKKCKNKYKQNKAEEEVDKVESAEKWEAKEEVKRKPNMNKNSEKIGQTPVKRKENIVREEKKSQNGKNTKDGRVEGTRVSPADGSEEPAVEITEHQQHLPTKRLKPELSAKQRLKREKLRKLLRSRETEQQESPAEVKQELAVPKEEVTMDRSASLRHRMEQRLESARFRYINEVLYSTSSGEAKHMFTQDPEAFWVYHKGYTAQVQRWPTNPVDQIISYIRQPSTLVVADFGCGDCKIARNVKNKVHSFDLAAACDLMTVCDMASVPLPDASVDIAVFCLSLMGTNLEDFLAEASRVLKMGFLKIAEVASRFENVRNFITALANLGFKMDTGDTHFYSFELVKTGNAPENIKKFGLQLRACVYKKR</sequence>
<evidence type="ECO:0000256" key="9">
    <source>
        <dbReference type="ARBA" id="ARBA00022853"/>
    </source>
</evidence>
<dbReference type="Gene3D" id="1.10.10.2150">
    <property type="entry name" value="Ribosomal RNA-processing protein 8, N-terminal domain"/>
    <property type="match status" value="1"/>
</dbReference>
<evidence type="ECO:0000256" key="10">
    <source>
        <dbReference type="ARBA" id="ARBA00023015"/>
    </source>
</evidence>
<dbReference type="GO" id="GO:0005677">
    <property type="term" value="C:chromatin silencing complex"/>
    <property type="evidence" value="ECO:0007669"/>
    <property type="project" value="TreeGrafter"/>
</dbReference>
<reference evidence="17" key="1">
    <citation type="submission" date="2025-08" db="UniProtKB">
        <authorList>
            <consortium name="Ensembl"/>
        </authorList>
    </citation>
    <scope>IDENTIFICATION</scope>
</reference>
<feature type="compositionally biased region" description="Basic and acidic residues" evidence="16">
    <location>
        <begin position="147"/>
        <end position="170"/>
    </location>
</feature>
<comment type="function">
    <text evidence="15">Probable methyltransferase required to silence rDNA.</text>
</comment>
<dbReference type="EC" id="2.1.1.-" evidence="15"/>
<keyword evidence="11" id="KW-0804">Transcription</keyword>
<dbReference type="Gene3D" id="3.40.50.150">
    <property type="entry name" value="Vaccinia Virus protein VP39"/>
    <property type="match status" value="1"/>
</dbReference>
<keyword evidence="10" id="KW-0805">Transcription regulation</keyword>
<evidence type="ECO:0000256" key="7">
    <source>
        <dbReference type="ARBA" id="ARBA00022679"/>
    </source>
</evidence>
<evidence type="ECO:0000313" key="18">
    <source>
        <dbReference type="Proteomes" id="UP000261620"/>
    </source>
</evidence>
<keyword evidence="6 15" id="KW-0489">Methyltransferase</keyword>
<dbReference type="SMR" id="A0A3Q3WRC7"/>
<name>A0A3Q3WRC7_MOLML</name>
<comment type="subcellular location">
    <subcellularLocation>
        <location evidence="1 15">Nucleus</location>
        <location evidence="1 15">Nucleolus</location>
    </subcellularLocation>
</comment>